<keyword evidence="9" id="KW-0132">Cell division</keyword>
<dbReference type="PROSITE" id="PS01011">
    <property type="entry name" value="FOLYLPOLYGLU_SYNT_1"/>
    <property type="match status" value="1"/>
</dbReference>
<dbReference type="InterPro" id="IPR036565">
    <property type="entry name" value="Mur-like_cat_sf"/>
</dbReference>
<keyword evidence="9" id="KW-0131">Cell cycle</keyword>
<dbReference type="InterPro" id="IPR004101">
    <property type="entry name" value="Mur_ligase_C"/>
</dbReference>
<keyword evidence="8 9" id="KW-0961">Cell wall biogenesis/degradation</keyword>
<evidence type="ECO:0000256" key="2">
    <source>
        <dbReference type="ARBA" id="ARBA00022490"/>
    </source>
</evidence>
<dbReference type="GO" id="GO:0008360">
    <property type="term" value="P:regulation of cell shape"/>
    <property type="evidence" value="ECO:0007669"/>
    <property type="project" value="UniProtKB-KW"/>
</dbReference>
<proteinExistence type="inferred from homology"/>
<dbReference type="InterPro" id="IPR018109">
    <property type="entry name" value="Folylpolyglutamate_synth_CS"/>
</dbReference>
<evidence type="ECO:0000313" key="13">
    <source>
        <dbReference type="EMBL" id="OGZ04260.1"/>
    </source>
</evidence>
<dbReference type="Pfam" id="PF02875">
    <property type="entry name" value="Mur_ligase_C"/>
    <property type="match status" value="1"/>
</dbReference>
<dbReference type="STRING" id="1798657.A2648_00460"/>
<dbReference type="NCBIfam" id="TIGR01085">
    <property type="entry name" value="murE"/>
    <property type="match status" value="1"/>
</dbReference>
<sequence>MERIFFVFKKIIPKKIFKAFQPYYHYILSILGALFYGFPAQKLFVIGITGTKGKSSTAELITSILESAGHRTALLGTIRFKIGNKSERNLHKMTMPGRLFVQKFLRDALKAKCTHAVIEITSEGARQHRHRYVEMNALVVTNLTPEHIESHGSFEKYKESKLSIARELAISSKRPRILVANADDLHGADFLKVEAEKKIYFSRQKTSYSENASGLSIHFGGIYFESPLQGSINVENILAAATLAEAMGISENKIKVGIEKATVIEGRLEKISVGQNFEVIVDYAHTADSMEKVYRIFENKRKICVFGATGGGRDKWKRPEMGKIADKYCAEIILTDDDSYDEKPEQIVGEIKKGIKKITPKIFINRREAIKEGLSLAKPGDVVLITGKGTDPYLMGPNGSKIPWDDREVTRKELKKLIK</sequence>
<keyword evidence="10" id="KW-1133">Transmembrane helix</keyword>
<dbReference type="GO" id="GO:0051301">
    <property type="term" value="P:cell division"/>
    <property type="evidence" value="ECO:0007669"/>
    <property type="project" value="UniProtKB-KW"/>
</dbReference>
<reference evidence="13 14" key="1">
    <citation type="journal article" date="2016" name="Nat. Commun.">
        <title>Thousands of microbial genomes shed light on interconnected biogeochemical processes in an aquifer system.</title>
        <authorList>
            <person name="Anantharaman K."/>
            <person name="Brown C.T."/>
            <person name="Hug L.A."/>
            <person name="Sharon I."/>
            <person name="Castelle C.J."/>
            <person name="Probst A.J."/>
            <person name="Thomas B.C."/>
            <person name="Singh A."/>
            <person name="Wilkins M.J."/>
            <person name="Karaoz U."/>
            <person name="Brodie E.L."/>
            <person name="Williams K.H."/>
            <person name="Hubbard S.S."/>
            <person name="Banfield J.F."/>
        </authorList>
    </citation>
    <scope>NUCLEOTIDE SEQUENCE [LARGE SCALE GENOMIC DNA]</scope>
</reference>
<evidence type="ECO:0000256" key="6">
    <source>
        <dbReference type="ARBA" id="ARBA00022960"/>
    </source>
</evidence>
<evidence type="ECO:0000313" key="14">
    <source>
        <dbReference type="Proteomes" id="UP000178841"/>
    </source>
</evidence>
<keyword evidence="7 9" id="KW-0573">Peptidoglycan synthesis</keyword>
<feature type="transmembrane region" description="Helical" evidence="10">
    <location>
        <begin position="20"/>
        <end position="38"/>
    </location>
</feature>
<evidence type="ECO:0000256" key="4">
    <source>
        <dbReference type="ARBA" id="ARBA00022741"/>
    </source>
</evidence>
<feature type="domain" description="Mur ligase central" evidence="12">
    <location>
        <begin position="48"/>
        <end position="243"/>
    </location>
</feature>
<keyword evidence="2" id="KW-0963">Cytoplasm</keyword>
<protein>
    <recommendedName>
        <fullName evidence="15">UDP-N-acetylmuramoyl-L-alanyl-D-glutamate--2, 6-diaminopimelate ligase</fullName>
    </recommendedName>
</protein>
<evidence type="ECO:0000256" key="5">
    <source>
        <dbReference type="ARBA" id="ARBA00022840"/>
    </source>
</evidence>
<dbReference type="GO" id="GO:0005524">
    <property type="term" value="F:ATP binding"/>
    <property type="evidence" value="ECO:0007669"/>
    <property type="project" value="UniProtKB-KW"/>
</dbReference>
<dbReference type="PANTHER" id="PTHR23135">
    <property type="entry name" value="MUR LIGASE FAMILY MEMBER"/>
    <property type="match status" value="1"/>
</dbReference>
<dbReference type="GO" id="GO:0004326">
    <property type="term" value="F:tetrahydrofolylpolyglutamate synthase activity"/>
    <property type="evidence" value="ECO:0007669"/>
    <property type="project" value="InterPro"/>
</dbReference>
<keyword evidence="10" id="KW-0812">Transmembrane</keyword>
<dbReference type="Gene3D" id="3.90.190.20">
    <property type="entry name" value="Mur ligase, C-terminal domain"/>
    <property type="match status" value="1"/>
</dbReference>
<dbReference type="PANTHER" id="PTHR23135:SF4">
    <property type="entry name" value="UDP-N-ACETYLMURAMOYL-L-ALANYL-D-GLUTAMATE--2,6-DIAMINOPIMELATE LIGASE MURE HOMOLOG, CHLOROPLASTIC"/>
    <property type="match status" value="1"/>
</dbReference>
<comment type="similarity">
    <text evidence="1">Belongs to the MurCDEF family. MurE subfamily.</text>
</comment>
<dbReference type="GO" id="GO:0071555">
    <property type="term" value="P:cell wall organization"/>
    <property type="evidence" value="ECO:0007669"/>
    <property type="project" value="UniProtKB-KW"/>
</dbReference>
<dbReference type="SUPFAM" id="SSF53623">
    <property type="entry name" value="MurD-like peptide ligases, catalytic domain"/>
    <property type="match status" value="1"/>
</dbReference>
<feature type="domain" description="Mur ligase C-terminal" evidence="11">
    <location>
        <begin position="266"/>
        <end position="389"/>
    </location>
</feature>
<dbReference type="InterPro" id="IPR036615">
    <property type="entry name" value="Mur_ligase_C_dom_sf"/>
</dbReference>
<evidence type="ECO:0000256" key="1">
    <source>
        <dbReference type="ARBA" id="ARBA00005898"/>
    </source>
</evidence>
<accession>A0A1G2CU38</accession>
<keyword evidence="4" id="KW-0547">Nucleotide-binding</keyword>
<evidence type="ECO:0000256" key="7">
    <source>
        <dbReference type="ARBA" id="ARBA00022984"/>
    </source>
</evidence>
<organism evidence="13 14">
    <name type="scientific">Candidatus Lloydbacteria bacterium RIFCSPHIGHO2_01_FULL_41_20</name>
    <dbReference type="NCBI Taxonomy" id="1798657"/>
    <lineage>
        <taxon>Bacteria</taxon>
        <taxon>Candidatus Lloydiibacteriota</taxon>
    </lineage>
</organism>
<keyword evidence="3" id="KW-0436">Ligase</keyword>
<name>A0A1G2CU38_9BACT</name>
<dbReference type="Gene3D" id="3.40.1190.10">
    <property type="entry name" value="Mur-like, catalytic domain"/>
    <property type="match status" value="1"/>
</dbReference>
<dbReference type="InterPro" id="IPR013221">
    <property type="entry name" value="Mur_ligase_cen"/>
</dbReference>
<dbReference type="AlphaFoldDB" id="A0A1G2CU38"/>
<keyword evidence="10" id="KW-0472">Membrane</keyword>
<keyword evidence="5" id="KW-0067">ATP-binding</keyword>
<dbReference type="GO" id="GO:0005737">
    <property type="term" value="C:cytoplasm"/>
    <property type="evidence" value="ECO:0007669"/>
    <property type="project" value="UniProtKB-SubCell"/>
</dbReference>
<evidence type="ECO:0008006" key="15">
    <source>
        <dbReference type="Google" id="ProtNLM"/>
    </source>
</evidence>
<evidence type="ECO:0000259" key="11">
    <source>
        <dbReference type="Pfam" id="PF02875"/>
    </source>
</evidence>
<evidence type="ECO:0000259" key="12">
    <source>
        <dbReference type="Pfam" id="PF08245"/>
    </source>
</evidence>
<keyword evidence="6 9" id="KW-0133">Cell shape</keyword>
<evidence type="ECO:0000256" key="9">
    <source>
        <dbReference type="RuleBase" id="RU004135"/>
    </source>
</evidence>
<evidence type="ECO:0000256" key="3">
    <source>
        <dbReference type="ARBA" id="ARBA00022598"/>
    </source>
</evidence>
<dbReference type="InterPro" id="IPR005761">
    <property type="entry name" value="UDP-N-AcMur-Glu-dNH2Pim_ligase"/>
</dbReference>
<dbReference type="UniPathway" id="UPA00219"/>
<comment type="subcellular location">
    <subcellularLocation>
        <location evidence="9">Cytoplasm</location>
    </subcellularLocation>
</comment>
<comment type="caution">
    <text evidence="13">The sequence shown here is derived from an EMBL/GenBank/DDBJ whole genome shotgun (WGS) entry which is preliminary data.</text>
</comment>
<dbReference type="GO" id="GO:0009252">
    <property type="term" value="P:peptidoglycan biosynthetic process"/>
    <property type="evidence" value="ECO:0007669"/>
    <property type="project" value="UniProtKB-UniPathway"/>
</dbReference>
<gene>
    <name evidence="13" type="ORF">A2648_00460</name>
</gene>
<dbReference type="EMBL" id="MHLH01000009">
    <property type="protein sequence ID" value="OGZ04260.1"/>
    <property type="molecule type" value="Genomic_DNA"/>
</dbReference>
<evidence type="ECO:0000256" key="10">
    <source>
        <dbReference type="SAM" id="Phobius"/>
    </source>
</evidence>
<comment type="pathway">
    <text evidence="9">Cell wall biogenesis; peptidoglycan biosynthesis.</text>
</comment>
<dbReference type="Proteomes" id="UP000178841">
    <property type="component" value="Unassembled WGS sequence"/>
</dbReference>
<evidence type="ECO:0000256" key="8">
    <source>
        <dbReference type="ARBA" id="ARBA00023316"/>
    </source>
</evidence>
<dbReference type="SUPFAM" id="SSF53244">
    <property type="entry name" value="MurD-like peptide ligases, peptide-binding domain"/>
    <property type="match status" value="1"/>
</dbReference>
<dbReference type="Pfam" id="PF08245">
    <property type="entry name" value="Mur_ligase_M"/>
    <property type="match status" value="1"/>
</dbReference>